<dbReference type="Gene3D" id="3.90.550.10">
    <property type="entry name" value="Spore Coat Polysaccharide Biosynthesis Protein SpsA, Chain A"/>
    <property type="match status" value="1"/>
</dbReference>
<evidence type="ECO:0000256" key="1">
    <source>
        <dbReference type="ARBA" id="ARBA00022679"/>
    </source>
</evidence>
<name>A0A2I1I416_9ACTO</name>
<dbReference type="CDD" id="cd02516">
    <property type="entry name" value="CDP-ME_synthetase"/>
    <property type="match status" value="1"/>
</dbReference>
<dbReference type="GO" id="GO:0008299">
    <property type="term" value="P:isoprenoid biosynthetic process"/>
    <property type="evidence" value="ECO:0007669"/>
    <property type="project" value="InterPro"/>
</dbReference>
<organism evidence="3 4">
    <name type="scientific">Schaalia turicensis</name>
    <dbReference type="NCBI Taxonomy" id="131111"/>
    <lineage>
        <taxon>Bacteria</taxon>
        <taxon>Bacillati</taxon>
        <taxon>Actinomycetota</taxon>
        <taxon>Actinomycetes</taxon>
        <taxon>Actinomycetales</taxon>
        <taxon>Actinomycetaceae</taxon>
        <taxon>Schaalia</taxon>
    </lineage>
</organism>
<dbReference type="OrthoDB" id="9802561at2"/>
<dbReference type="Pfam" id="PF01128">
    <property type="entry name" value="IspD"/>
    <property type="match status" value="1"/>
</dbReference>
<dbReference type="EMBL" id="PKKJ01000012">
    <property type="protein sequence ID" value="PKY65833.1"/>
    <property type="molecule type" value="Genomic_DNA"/>
</dbReference>
<dbReference type="PANTHER" id="PTHR32125:SF4">
    <property type="entry name" value="2-C-METHYL-D-ERYTHRITOL 4-PHOSPHATE CYTIDYLYLTRANSFERASE, CHLOROPLASTIC"/>
    <property type="match status" value="1"/>
</dbReference>
<evidence type="ECO:0000313" key="3">
    <source>
        <dbReference type="EMBL" id="PKY65833.1"/>
    </source>
</evidence>
<dbReference type="InterPro" id="IPR029044">
    <property type="entry name" value="Nucleotide-diphossugar_trans"/>
</dbReference>
<dbReference type="InterPro" id="IPR050088">
    <property type="entry name" value="IspD/TarI_cytidylyltransf_bact"/>
</dbReference>
<dbReference type="SUPFAM" id="SSF53448">
    <property type="entry name" value="Nucleotide-diphospho-sugar transferases"/>
    <property type="match status" value="1"/>
</dbReference>
<dbReference type="RefSeq" id="WP_101628542.1">
    <property type="nucleotide sequence ID" value="NZ_PKKJ01000012.1"/>
</dbReference>
<reference evidence="3 4" key="1">
    <citation type="submission" date="2017-12" db="EMBL/GenBank/DDBJ databases">
        <title>Phylogenetic diversity of female urinary microbiome.</title>
        <authorList>
            <person name="Thomas-White K."/>
            <person name="Wolfe A.J."/>
        </authorList>
    </citation>
    <scope>NUCLEOTIDE SEQUENCE [LARGE SCALE GENOMIC DNA]</scope>
    <source>
        <strain evidence="3 4">UMB0250</strain>
    </source>
</reference>
<evidence type="ECO:0000313" key="4">
    <source>
        <dbReference type="Proteomes" id="UP000234545"/>
    </source>
</evidence>
<protein>
    <submittedName>
        <fullName evidence="3">2-C-methyl-D-erythritol 4-phosphate cytidylyltransferase</fullName>
    </submittedName>
</protein>
<evidence type="ECO:0000256" key="2">
    <source>
        <dbReference type="ARBA" id="ARBA00022695"/>
    </source>
</evidence>
<keyword evidence="1 3" id="KW-0808">Transferase</keyword>
<proteinExistence type="predicted"/>
<dbReference type="InterPro" id="IPR018294">
    <property type="entry name" value="ISPD_synthase_CS"/>
</dbReference>
<dbReference type="PROSITE" id="PS01295">
    <property type="entry name" value="ISPD"/>
    <property type="match status" value="1"/>
</dbReference>
<dbReference type="InterPro" id="IPR034683">
    <property type="entry name" value="IspD/TarI"/>
</dbReference>
<comment type="caution">
    <text evidence="3">The sequence shown here is derived from an EMBL/GenBank/DDBJ whole genome shotgun (WGS) entry which is preliminary data.</text>
</comment>
<sequence>MSTALAVLTAAGSGTRLGCDGPKALVELAGTTLLERSARGLAQAGVAGIVVTAPADQVDAFATYFPDGCITLTSGQGESCSVPVLVVAGSSASRQASVALGLDALETLAETHGMCLDASTPVLVHDAARALTPPDAIRRVIAAVTSGYNAVIPVLPVTDTLKQVGDSTASAHLDIGLRPVVATLDRSTLVSVQTPQGFAWSTLREAHESARTRAANERTAATDDAGLVEDTGGQVMTVPGDLLSMKVTTRLDLALATLLLDQS</sequence>
<keyword evidence="2 3" id="KW-0548">Nucleotidyltransferase</keyword>
<accession>A0A2I1I416</accession>
<dbReference type="AlphaFoldDB" id="A0A2I1I416"/>
<dbReference type="Proteomes" id="UP000234545">
    <property type="component" value="Unassembled WGS sequence"/>
</dbReference>
<dbReference type="PANTHER" id="PTHR32125">
    <property type="entry name" value="2-C-METHYL-D-ERYTHRITOL 4-PHOSPHATE CYTIDYLYLTRANSFERASE, CHLOROPLASTIC"/>
    <property type="match status" value="1"/>
</dbReference>
<dbReference type="GO" id="GO:0050518">
    <property type="term" value="F:2-C-methyl-D-erythritol 4-phosphate cytidylyltransferase activity"/>
    <property type="evidence" value="ECO:0007669"/>
    <property type="project" value="TreeGrafter"/>
</dbReference>
<gene>
    <name evidence="3" type="ORF">CYJ25_07460</name>
</gene>